<evidence type="ECO:0000313" key="1">
    <source>
        <dbReference type="EMBL" id="MFC1800333.1"/>
    </source>
</evidence>
<comment type="caution">
    <text evidence="1">The sequence shown here is derived from an EMBL/GenBank/DDBJ whole genome shotgun (WGS) entry which is preliminary data.</text>
</comment>
<evidence type="ECO:0000313" key="2">
    <source>
        <dbReference type="Proteomes" id="UP001594288"/>
    </source>
</evidence>
<feature type="non-terminal residue" evidence="1">
    <location>
        <position position="1"/>
    </location>
</feature>
<dbReference type="EMBL" id="JBHPEI010000122">
    <property type="protein sequence ID" value="MFC1800333.1"/>
    <property type="molecule type" value="Genomic_DNA"/>
</dbReference>
<protein>
    <submittedName>
        <fullName evidence="1">T9SS type A sorting domain-containing protein</fullName>
    </submittedName>
</protein>
<reference evidence="1 2" key="1">
    <citation type="submission" date="2024-09" db="EMBL/GenBank/DDBJ databases">
        <authorList>
            <person name="D'Angelo T."/>
        </authorList>
    </citation>
    <scope>NUCLEOTIDE SEQUENCE [LARGE SCALE GENOMIC DNA]</scope>
    <source>
        <strain evidence="1">SAG AM-311-F02</strain>
    </source>
</reference>
<sequence length="142" mass="15275">NDFDRAEVSAIGFEIADFSGENPEAVIRLTPDMTDLAGIEDGVSHPLAGARIDVFPNPSANFTLRFVLPVPASTEAGRVSTGIYDIHGRLINNLTDPGAFASCFDLVWDGTDNMGRPCRAGAYFVRLEAPGFDQSSKIILSR</sequence>
<dbReference type="NCBIfam" id="TIGR04183">
    <property type="entry name" value="Por_Secre_tail"/>
    <property type="match status" value="1"/>
</dbReference>
<dbReference type="Proteomes" id="UP001594288">
    <property type="component" value="Unassembled WGS sequence"/>
</dbReference>
<proteinExistence type="predicted"/>
<name>A0ABV6YQI2_UNCEI</name>
<dbReference type="Gene3D" id="2.60.40.4070">
    <property type="match status" value="1"/>
</dbReference>
<dbReference type="InterPro" id="IPR026444">
    <property type="entry name" value="Secre_tail"/>
</dbReference>
<keyword evidence="2" id="KW-1185">Reference proteome</keyword>
<organism evidence="1 2">
    <name type="scientific">Eiseniibacteriota bacterium</name>
    <dbReference type="NCBI Taxonomy" id="2212470"/>
    <lineage>
        <taxon>Bacteria</taxon>
        <taxon>Candidatus Eiseniibacteriota</taxon>
    </lineage>
</organism>
<accession>A0ABV6YQI2</accession>
<gene>
    <name evidence="1" type="ORF">ACFL2Z_05470</name>
</gene>